<keyword evidence="2" id="KW-1185">Reference proteome</keyword>
<sequence>AMCKMNRFPASEEGDVRRMELSEDSEFIIERGGFIDVTTLGCKETWKKTRKLVFEASTIANVSLINMRDITITERIFVVDYSQLTACEFSKRKQKWEAIVME</sequence>
<accession>A0AAV5S8G3</accession>
<proteinExistence type="predicted"/>
<dbReference type="Proteomes" id="UP001432027">
    <property type="component" value="Unassembled WGS sequence"/>
</dbReference>
<evidence type="ECO:0000313" key="1">
    <source>
        <dbReference type="EMBL" id="GMS78437.1"/>
    </source>
</evidence>
<evidence type="ECO:0000313" key="2">
    <source>
        <dbReference type="Proteomes" id="UP001432027"/>
    </source>
</evidence>
<comment type="caution">
    <text evidence="1">The sequence shown here is derived from an EMBL/GenBank/DDBJ whole genome shotgun (WGS) entry which is preliminary data.</text>
</comment>
<organism evidence="1 2">
    <name type="scientific">Pristionchus entomophagus</name>
    <dbReference type="NCBI Taxonomy" id="358040"/>
    <lineage>
        <taxon>Eukaryota</taxon>
        <taxon>Metazoa</taxon>
        <taxon>Ecdysozoa</taxon>
        <taxon>Nematoda</taxon>
        <taxon>Chromadorea</taxon>
        <taxon>Rhabditida</taxon>
        <taxon>Rhabditina</taxon>
        <taxon>Diplogasteromorpha</taxon>
        <taxon>Diplogasteroidea</taxon>
        <taxon>Neodiplogasteridae</taxon>
        <taxon>Pristionchus</taxon>
    </lineage>
</organism>
<name>A0AAV5S8G3_9BILA</name>
<gene>
    <name evidence="1" type="ORF">PENTCL1PPCAC_612</name>
</gene>
<feature type="non-terminal residue" evidence="1">
    <location>
        <position position="1"/>
    </location>
</feature>
<protein>
    <submittedName>
        <fullName evidence="1">Uncharacterized protein</fullName>
    </submittedName>
</protein>
<dbReference type="AlphaFoldDB" id="A0AAV5S8G3"/>
<dbReference type="EMBL" id="BTSX01000001">
    <property type="protein sequence ID" value="GMS78437.1"/>
    <property type="molecule type" value="Genomic_DNA"/>
</dbReference>
<reference evidence="1" key="1">
    <citation type="submission" date="2023-10" db="EMBL/GenBank/DDBJ databases">
        <title>Genome assembly of Pristionchus species.</title>
        <authorList>
            <person name="Yoshida K."/>
            <person name="Sommer R.J."/>
        </authorList>
    </citation>
    <scope>NUCLEOTIDE SEQUENCE</scope>
    <source>
        <strain evidence="1">RS0144</strain>
    </source>
</reference>